<name>A0A645AQM1_9ZZZZ</name>
<accession>A0A645AQM1</accession>
<protein>
    <submittedName>
        <fullName evidence="2">Uncharacterized protein</fullName>
    </submittedName>
</protein>
<evidence type="ECO:0000313" key="2">
    <source>
        <dbReference type="EMBL" id="MPM54621.1"/>
    </source>
</evidence>
<gene>
    <name evidence="2" type="ORF">SDC9_101400</name>
</gene>
<feature type="region of interest" description="Disordered" evidence="1">
    <location>
        <begin position="224"/>
        <end position="258"/>
    </location>
</feature>
<organism evidence="2">
    <name type="scientific">bioreactor metagenome</name>
    <dbReference type="NCBI Taxonomy" id="1076179"/>
    <lineage>
        <taxon>unclassified sequences</taxon>
        <taxon>metagenomes</taxon>
        <taxon>ecological metagenomes</taxon>
    </lineage>
</organism>
<sequence length="277" mass="30248">MRYVVGRLARRVKAEPRLNAVAVQWQFAGGRGVGQHLDALGARHQQGLQALGLHQRQRCVVVDEDGVHLLASQVGHRGHARLVRDGVELYVRCLHEHLGRHALRGCGIGVSELARVLLRIGNEVLGLTELARFGHRQHIRCGGQRAKGTKVPAEVERKPVLEQSVVDGLRAAGEKNLVPIRLGVQHRHGANLAFGAHLVVDDDGAVDLPGQKLTELTSQRIGAGAGAEGHLDGDFPVREVGPRTGGDGQQRRAERKQPGSQFGFHRVSFLKYIMYYA</sequence>
<evidence type="ECO:0000256" key="1">
    <source>
        <dbReference type="SAM" id="MobiDB-lite"/>
    </source>
</evidence>
<dbReference type="AlphaFoldDB" id="A0A645AQM1"/>
<dbReference type="EMBL" id="VSSQ01014888">
    <property type="protein sequence ID" value="MPM54621.1"/>
    <property type="molecule type" value="Genomic_DNA"/>
</dbReference>
<reference evidence="2" key="1">
    <citation type="submission" date="2019-08" db="EMBL/GenBank/DDBJ databases">
        <authorList>
            <person name="Kucharzyk K."/>
            <person name="Murdoch R.W."/>
            <person name="Higgins S."/>
            <person name="Loffler F."/>
        </authorList>
    </citation>
    <scope>NUCLEOTIDE SEQUENCE</scope>
</reference>
<proteinExistence type="predicted"/>
<comment type="caution">
    <text evidence="2">The sequence shown here is derived from an EMBL/GenBank/DDBJ whole genome shotgun (WGS) entry which is preliminary data.</text>
</comment>
<feature type="compositionally biased region" description="Basic and acidic residues" evidence="1">
    <location>
        <begin position="229"/>
        <end position="241"/>
    </location>
</feature>